<dbReference type="InterPro" id="IPR008135">
    <property type="entry name" value="Competence-induced_CinA"/>
</dbReference>
<comment type="similarity">
    <text evidence="1">Belongs to the CinA family.</text>
</comment>
<proteinExistence type="inferred from homology"/>
<reference evidence="3 4" key="1">
    <citation type="journal article" date="2007" name="PLoS Genet.">
        <title>Patterns and implications of gene gain and loss in the evolution of Prochlorococcus.</title>
        <authorList>
            <person name="Kettler G.C."/>
            <person name="Martiny A.C."/>
            <person name="Huang K."/>
            <person name="Zucker J."/>
            <person name="Coleman M.L."/>
            <person name="Rodrigue S."/>
            <person name="Chen F."/>
            <person name="Lapidus A."/>
            <person name="Ferriera S."/>
            <person name="Johnson J."/>
            <person name="Steglich C."/>
            <person name="Church G.M."/>
            <person name="Richardson P."/>
            <person name="Chisholm S.W."/>
        </authorList>
    </citation>
    <scope>NUCLEOTIDE SEQUENCE [LARGE SCALE GENOMIC DNA]</scope>
    <source>
        <strain evidence="3 4">MIT 9303</strain>
    </source>
</reference>
<evidence type="ECO:0000259" key="2">
    <source>
        <dbReference type="SMART" id="SM00852"/>
    </source>
</evidence>
<dbReference type="Pfam" id="PF00994">
    <property type="entry name" value="MoCF_biosynth"/>
    <property type="match status" value="1"/>
</dbReference>
<dbReference type="InterPro" id="IPR008136">
    <property type="entry name" value="CinA_C"/>
</dbReference>
<dbReference type="PANTHER" id="PTHR13939">
    <property type="entry name" value="NICOTINAMIDE-NUCLEOTIDE AMIDOHYDROLASE PNCC"/>
    <property type="match status" value="1"/>
</dbReference>
<evidence type="ECO:0000313" key="3">
    <source>
        <dbReference type="EMBL" id="ABM79201.1"/>
    </source>
</evidence>
<accession>A2CCJ1</accession>
<dbReference type="Gene3D" id="3.30.70.2860">
    <property type="match status" value="1"/>
</dbReference>
<dbReference type="NCBIfam" id="NF001813">
    <property type="entry name" value="PRK00549.1"/>
    <property type="match status" value="1"/>
</dbReference>
<dbReference type="InterPro" id="IPR036653">
    <property type="entry name" value="CinA-like_C"/>
</dbReference>
<dbReference type="NCBIfam" id="TIGR00199">
    <property type="entry name" value="PncC_domain"/>
    <property type="match status" value="1"/>
</dbReference>
<evidence type="ECO:0000313" key="4">
    <source>
        <dbReference type="Proteomes" id="UP000002274"/>
    </source>
</evidence>
<dbReference type="SMART" id="SM00852">
    <property type="entry name" value="MoCF_biosynth"/>
    <property type="match status" value="1"/>
</dbReference>
<dbReference type="CDD" id="cd00885">
    <property type="entry name" value="cinA"/>
    <property type="match status" value="1"/>
</dbReference>
<dbReference type="Gene3D" id="3.40.980.10">
    <property type="entry name" value="MoaB/Mog-like domain"/>
    <property type="match status" value="1"/>
</dbReference>
<dbReference type="Pfam" id="PF02464">
    <property type="entry name" value="CinA"/>
    <property type="match status" value="1"/>
</dbReference>
<dbReference type="Proteomes" id="UP000002274">
    <property type="component" value="Chromosome"/>
</dbReference>
<dbReference type="EMBL" id="CP000554">
    <property type="protein sequence ID" value="ABM79201.1"/>
    <property type="molecule type" value="Genomic_DNA"/>
</dbReference>
<dbReference type="Pfam" id="PF18146">
    <property type="entry name" value="CinA_KH"/>
    <property type="match status" value="1"/>
</dbReference>
<dbReference type="InterPro" id="IPR036425">
    <property type="entry name" value="MoaB/Mog-like_dom_sf"/>
</dbReference>
<dbReference type="NCBIfam" id="TIGR00200">
    <property type="entry name" value="cinA_nterm"/>
    <property type="match status" value="1"/>
</dbReference>
<dbReference type="InterPro" id="IPR050101">
    <property type="entry name" value="CinA"/>
</dbReference>
<organism evidence="3 4">
    <name type="scientific">Prochlorococcus marinus (strain MIT 9303)</name>
    <dbReference type="NCBI Taxonomy" id="59922"/>
    <lineage>
        <taxon>Bacteria</taxon>
        <taxon>Bacillati</taxon>
        <taxon>Cyanobacteriota</taxon>
        <taxon>Cyanophyceae</taxon>
        <taxon>Synechococcales</taxon>
        <taxon>Prochlorococcaceae</taxon>
        <taxon>Prochlorococcus</taxon>
    </lineage>
</organism>
<dbReference type="Gene3D" id="3.90.950.20">
    <property type="entry name" value="CinA-like"/>
    <property type="match status" value="1"/>
</dbReference>
<dbReference type="KEGG" id="pmf:P9303_24701"/>
<dbReference type="InterPro" id="IPR001453">
    <property type="entry name" value="MoaB/Mog_dom"/>
</dbReference>
<name>A2CCJ1_PROM3</name>
<dbReference type="AlphaFoldDB" id="A2CCJ1"/>
<dbReference type="BioCyc" id="PMAR59922:G1G80-2161-MONOMER"/>
<protein>
    <recommendedName>
        <fullName evidence="1">CinA-like protein</fullName>
    </recommendedName>
</protein>
<dbReference type="SUPFAM" id="SSF142433">
    <property type="entry name" value="CinA-like"/>
    <property type="match status" value="1"/>
</dbReference>
<dbReference type="InterPro" id="IPR041424">
    <property type="entry name" value="CinA_KH"/>
</dbReference>
<dbReference type="HAMAP" id="MF_00226_B">
    <property type="entry name" value="CinA_B"/>
    <property type="match status" value="1"/>
</dbReference>
<feature type="domain" description="MoaB/Mog" evidence="2">
    <location>
        <begin position="17"/>
        <end position="185"/>
    </location>
</feature>
<dbReference type="PANTHER" id="PTHR13939:SF0">
    <property type="entry name" value="NMN AMIDOHYDROLASE-LIKE PROTEIN YFAY"/>
    <property type="match status" value="1"/>
</dbReference>
<dbReference type="SUPFAM" id="SSF53218">
    <property type="entry name" value="Molybdenum cofactor biosynthesis proteins"/>
    <property type="match status" value="1"/>
</dbReference>
<evidence type="ECO:0000256" key="1">
    <source>
        <dbReference type="HAMAP-Rule" id="MF_00226"/>
    </source>
</evidence>
<dbReference type="PIRSF" id="PIRSF006728">
    <property type="entry name" value="CinA"/>
    <property type="match status" value="1"/>
</dbReference>
<dbReference type="STRING" id="59922.P9303_24701"/>
<sequence length="429" mass="45366">MPIAMVMAEASARRGVEILCIGTELLLGNILNSNARWLAEELAALGLPHYRQTVVGDNVERLKESVLEAVDRSRILITTGGLGPTPDDLTTETLAAAFDTPLEERPELWLEIQAKLTAGGSISAISNRKQALFPRGAEILPNPSGTAPGMIWCPRPGFTVITFPGVPSEMKQMWSQTAVPWLRQHGGVADIFVSRLLRFTGIAESTLAEEVSDLLEQSNPTVAPYAGLGEVKLRITARGATVEQARQLLDPVDAELRHRTGLFCYGSDDESLASVVLDLLRQRGETVVVAESCTGGGVGAALAAVPRASEVLLGGVIAYSNAIKQALLGISTDLLHQHGAVSDPVVRAMAEGARQRLGADWSIAVSGVAGPGGGTQAKPVGLVHIAVAGPHGCQASPVQFGVRRGRLAIQELSVVRSLDLLRRFLLDGS</sequence>
<dbReference type="HOGENOM" id="CLU_030805_9_3_3"/>
<gene>
    <name evidence="3" type="primary">cinA</name>
    <name evidence="3" type="ordered locus">P9303_24701</name>
</gene>